<name>A0ABY2KHN2_9STAP</name>
<dbReference type="InterPro" id="IPR050406">
    <property type="entry name" value="FGGY_Carb_Kinase"/>
</dbReference>
<dbReference type="PANTHER" id="PTHR43095">
    <property type="entry name" value="SUGAR KINASE"/>
    <property type="match status" value="1"/>
</dbReference>
<evidence type="ECO:0000313" key="10">
    <source>
        <dbReference type="Proteomes" id="UP000298482"/>
    </source>
</evidence>
<evidence type="ECO:0000256" key="6">
    <source>
        <dbReference type="ARBA" id="ARBA00023308"/>
    </source>
</evidence>
<evidence type="ECO:0000313" key="9">
    <source>
        <dbReference type="EMBL" id="TGA81004.1"/>
    </source>
</evidence>
<evidence type="ECO:0000256" key="4">
    <source>
        <dbReference type="ARBA" id="ARBA00022777"/>
    </source>
</evidence>
<evidence type="ECO:0000256" key="2">
    <source>
        <dbReference type="ARBA" id="ARBA00022679"/>
    </source>
</evidence>
<evidence type="ECO:0000256" key="1">
    <source>
        <dbReference type="ARBA" id="ARBA00009156"/>
    </source>
</evidence>
<sequence length="468" mass="53466">METSNHIAFDLGASSGRLILGKYRDKKIELEEIYRFANTPVEMNGILYWDFPKLFQEMKYGMKILANKHIDINSLSVDTWGVDCGYIDKNGDLLLLPKNYRNPQKKQFEKKLYEIISRENLFKETGVYPNIINSIVQIYTDLQLSPWLKETVKHVLFMPDLFNYFLSKEVGHTYSIVSTSGLLNLNKQWSEKVIKLLDIPLNWFESEILNYKVLGKLNASELNYDEYKDTKVIACAGHDTACGLLTVKHNAAFLSCGTWSILGMKIDKPNTTKLAYELGMTNEGTVDGRIKILKNINGLWILQELVRYWAEKGIMYSYDQLTSLAQKSKFNELIDVDDEVFIGKGNMYESIREYFINKNIEPPIEVGDFVRTVILSLANKYDEIIRKLESVTDSKIETIHMVGGGIQNQLLCEFTAKKTGKTIIAGPIEASAFGNVLSQLIALEIIQIHDIEEIIKNSVDIKIYSNNK</sequence>
<protein>
    <submittedName>
        <fullName evidence="9">Rhamnulokinase</fullName>
    </submittedName>
</protein>
<gene>
    <name evidence="9" type="ORF">E2556_01425</name>
</gene>
<dbReference type="Pfam" id="PF02782">
    <property type="entry name" value="FGGY_C"/>
    <property type="match status" value="1"/>
</dbReference>
<dbReference type="Proteomes" id="UP000298482">
    <property type="component" value="Unassembled WGS sequence"/>
</dbReference>
<dbReference type="InterPro" id="IPR018484">
    <property type="entry name" value="FGGY_N"/>
</dbReference>
<dbReference type="EMBL" id="SRJF01000001">
    <property type="protein sequence ID" value="TGA81004.1"/>
    <property type="molecule type" value="Genomic_DNA"/>
</dbReference>
<evidence type="ECO:0000259" key="8">
    <source>
        <dbReference type="Pfam" id="PF02782"/>
    </source>
</evidence>
<dbReference type="Gene3D" id="3.30.420.40">
    <property type="match status" value="2"/>
</dbReference>
<keyword evidence="5" id="KW-0067">ATP-binding</keyword>
<keyword evidence="10" id="KW-1185">Reference proteome</keyword>
<organism evidence="9 10">
    <name type="scientific">Staphylococcus croceilyticus</name>
    <dbReference type="NCBI Taxonomy" id="319942"/>
    <lineage>
        <taxon>Bacteria</taxon>
        <taxon>Bacillati</taxon>
        <taxon>Bacillota</taxon>
        <taxon>Bacilli</taxon>
        <taxon>Bacillales</taxon>
        <taxon>Staphylococcaceae</taxon>
        <taxon>Staphylococcus</taxon>
    </lineage>
</organism>
<dbReference type="RefSeq" id="WP_103328915.1">
    <property type="nucleotide sequence ID" value="NZ_PPRD01000029.1"/>
</dbReference>
<comment type="caution">
    <text evidence="9">The sequence shown here is derived from an EMBL/GenBank/DDBJ whole genome shotgun (WGS) entry which is preliminary data.</text>
</comment>
<feature type="domain" description="Carbohydrate kinase FGGY N-terminal" evidence="7">
    <location>
        <begin position="7"/>
        <end position="245"/>
    </location>
</feature>
<dbReference type="InterPro" id="IPR013449">
    <property type="entry name" value="Rhamnulokinase"/>
</dbReference>
<evidence type="ECO:0000256" key="5">
    <source>
        <dbReference type="ARBA" id="ARBA00022840"/>
    </source>
</evidence>
<evidence type="ECO:0000259" key="7">
    <source>
        <dbReference type="Pfam" id="PF00370"/>
    </source>
</evidence>
<dbReference type="InterPro" id="IPR043129">
    <property type="entry name" value="ATPase_NBD"/>
</dbReference>
<feature type="domain" description="Carbohydrate kinase FGGY C-terminal" evidence="8">
    <location>
        <begin position="253"/>
        <end position="442"/>
    </location>
</feature>
<dbReference type="SUPFAM" id="SSF53067">
    <property type="entry name" value="Actin-like ATPase domain"/>
    <property type="match status" value="2"/>
</dbReference>
<dbReference type="Pfam" id="PF00370">
    <property type="entry name" value="FGGY_N"/>
    <property type="match status" value="1"/>
</dbReference>
<keyword evidence="6" id="KW-0684">Rhamnose metabolism</keyword>
<proteinExistence type="inferred from homology"/>
<dbReference type="InterPro" id="IPR018485">
    <property type="entry name" value="FGGY_C"/>
</dbReference>
<dbReference type="CDD" id="cd07771">
    <property type="entry name" value="ASKHA_NBD_FGGY_RhaB-like"/>
    <property type="match status" value="1"/>
</dbReference>
<reference evidence="9 10" key="1">
    <citation type="submission" date="2019-04" db="EMBL/GenBank/DDBJ databases">
        <title>Genomic characterization of Staphylococcus petrasii strains.</title>
        <authorList>
            <person name="Vrbovska V."/>
            <person name="Kovarovic V."/>
            <person name="Maslanova I."/>
            <person name="Indrakova A."/>
            <person name="Petras P."/>
            <person name="Sedo O."/>
            <person name="Svec P."/>
            <person name="Fisarova L."/>
            <person name="Sedlacek I."/>
            <person name="Doskar J."/>
            <person name="Pantucek R."/>
        </authorList>
    </citation>
    <scope>NUCLEOTIDE SEQUENCE [LARGE SCALE GENOMIC DNA]</scope>
    <source>
        <strain evidence="9 10">CCM 8421</strain>
    </source>
</reference>
<comment type="similarity">
    <text evidence="1">Belongs to the FGGY kinase family.</text>
</comment>
<accession>A0ABY2KHN2</accession>
<keyword evidence="2" id="KW-0808">Transferase</keyword>
<keyword evidence="3" id="KW-0547">Nucleotide-binding</keyword>
<evidence type="ECO:0000256" key="3">
    <source>
        <dbReference type="ARBA" id="ARBA00022741"/>
    </source>
</evidence>
<keyword evidence="4" id="KW-0418">Kinase</keyword>